<feature type="domain" description="DUF4190" evidence="3">
    <location>
        <begin position="72"/>
        <end position="123"/>
    </location>
</feature>
<dbReference type="AlphaFoldDB" id="A0AAJ6ALJ5"/>
<feature type="region of interest" description="Disordered" evidence="1">
    <location>
        <begin position="1"/>
        <end position="53"/>
    </location>
</feature>
<protein>
    <submittedName>
        <fullName evidence="4">DUF4190 domain-containing protein</fullName>
    </submittedName>
</protein>
<evidence type="ECO:0000256" key="1">
    <source>
        <dbReference type="SAM" id="MobiDB-lite"/>
    </source>
</evidence>
<proteinExistence type="predicted"/>
<keyword evidence="2" id="KW-0812">Transmembrane</keyword>
<feature type="transmembrane region" description="Helical" evidence="2">
    <location>
        <begin position="71"/>
        <end position="94"/>
    </location>
</feature>
<sequence length="140" mass="14915">MTDNHESQNDPYGGWATGSSQPTDAPGDSYRAYSTPPPAGYPQQEPSTVANGQSVYPPIGQPMYYAPFNTMAIVGFVFSLLIPVVGVICSHISLSQITKTGERGRGLALAGAIIGWVVIGLVVGFLLFMFIWFMAVVATL</sequence>
<feature type="compositionally biased region" description="Polar residues" evidence="1">
    <location>
        <begin position="44"/>
        <end position="53"/>
    </location>
</feature>
<dbReference type="InterPro" id="IPR025241">
    <property type="entry name" value="DUF4190"/>
</dbReference>
<keyword evidence="2" id="KW-1133">Transmembrane helix</keyword>
<evidence type="ECO:0000313" key="4">
    <source>
        <dbReference type="EMBL" id="WGH93083.1"/>
    </source>
</evidence>
<evidence type="ECO:0000256" key="2">
    <source>
        <dbReference type="SAM" id="Phobius"/>
    </source>
</evidence>
<name>A0AAJ6ALJ5_9MICC</name>
<dbReference type="EMBL" id="CP122566">
    <property type="protein sequence ID" value="WGH93083.1"/>
    <property type="molecule type" value="Genomic_DNA"/>
</dbReference>
<organism evidence="4 5">
    <name type="scientific">Auritidibacter ignavus</name>
    <dbReference type="NCBI Taxonomy" id="678932"/>
    <lineage>
        <taxon>Bacteria</taxon>
        <taxon>Bacillati</taxon>
        <taxon>Actinomycetota</taxon>
        <taxon>Actinomycetes</taxon>
        <taxon>Micrococcales</taxon>
        <taxon>Micrococcaceae</taxon>
        <taxon>Auritidibacter</taxon>
    </lineage>
</organism>
<dbReference type="RefSeq" id="WP_168186049.1">
    <property type="nucleotide sequence ID" value="NZ_CP122566.1"/>
</dbReference>
<evidence type="ECO:0000259" key="3">
    <source>
        <dbReference type="Pfam" id="PF13828"/>
    </source>
</evidence>
<gene>
    <name evidence="4" type="ORF">QDX21_12470</name>
</gene>
<dbReference type="Pfam" id="PF13828">
    <property type="entry name" value="DUF4190"/>
    <property type="match status" value="1"/>
</dbReference>
<accession>A0AAJ6ALJ5</accession>
<evidence type="ECO:0000313" key="5">
    <source>
        <dbReference type="Proteomes" id="UP001224674"/>
    </source>
</evidence>
<reference evidence="4 5" key="1">
    <citation type="submission" date="2023-03" db="EMBL/GenBank/DDBJ databases">
        <title>Complete genome sequences of several Auritidibacter ignavus strains isolated from ear infections.</title>
        <authorList>
            <person name="Baehr T."/>
            <person name="Baumhoegger A.M."/>
        </authorList>
    </citation>
    <scope>NUCLEOTIDE SEQUENCE [LARGE SCALE GENOMIC DNA]</scope>
    <source>
        <strain evidence="4 5">BABAE-6</strain>
    </source>
</reference>
<keyword evidence="2" id="KW-0472">Membrane</keyword>
<feature type="transmembrane region" description="Helical" evidence="2">
    <location>
        <begin position="106"/>
        <end position="135"/>
    </location>
</feature>
<keyword evidence="5" id="KW-1185">Reference proteome</keyword>
<dbReference type="Proteomes" id="UP001224674">
    <property type="component" value="Chromosome"/>
</dbReference>